<dbReference type="GO" id="GO:0004553">
    <property type="term" value="F:hydrolase activity, hydrolyzing O-glycosyl compounds"/>
    <property type="evidence" value="ECO:0007669"/>
    <property type="project" value="InterPro"/>
</dbReference>
<dbReference type="Pfam" id="PF00722">
    <property type="entry name" value="Glyco_hydro_16"/>
    <property type="match status" value="1"/>
</dbReference>
<dbReference type="PANTHER" id="PTHR10963">
    <property type="entry name" value="GLYCOSYL HYDROLASE-RELATED"/>
    <property type="match status" value="1"/>
</dbReference>
<dbReference type="EMBL" id="CP001841">
    <property type="protein sequence ID" value="AEF82958.1"/>
    <property type="molecule type" value="Genomic_DNA"/>
</dbReference>
<evidence type="ECO:0000313" key="3">
    <source>
        <dbReference type="EMBL" id="AEF82958.1"/>
    </source>
</evidence>
<dbReference type="HOGENOM" id="CLU_019533_0_1_12"/>
<dbReference type="InParanoid" id="F5Y752"/>
<sequence length="315" mass="36282">MIIEKTTKIGMAFFMLLITLLMDCSCIKHVESFPENEGTGASEDYQLIWEDNFDGSSIDTSNWIVVRWGADTVPAGELEIYQPSNVTMEEEPVSGNSCMVLTAKIDTNKSGKGQITSGRVDSYGKRQFQYGKIEASIKLPKTANGLWPAFWMLGTDEMEIGWPMCGEIDIMEMGSSYAYKNNTQETLNFGTIHYGPREENWEHPMIYQWYNNEYSLQDGSFHLYTLIWDENRINMFLDMDRFPDRAPYFSQAINFVDKEGYNLADFFRKPFRIIFNLAVGGEYPDIYEIDGIKALNATNNFEAKMYIDFVRVLQK</sequence>
<evidence type="ECO:0000256" key="1">
    <source>
        <dbReference type="ARBA" id="ARBA00006865"/>
    </source>
</evidence>
<feature type="domain" description="GH16" evidence="2">
    <location>
        <begin position="66"/>
        <end position="315"/>
    </location>
</feature>
<dbReference type="InterPro" id="IPR000757">
    <property type="entry name" value="Beta-glucanase-like"/>
</dbReference>
<dbReference type="PROSITE" id="PS51762">
    <property type="entry name" value="GH16_2"/>
    <property type="match status" value="1"/>
</dbReference>
<keyword evidence="4" id="KW-1185">Reference proteome</keyword>
<dbReference type="eggNOG" id="COG2273">
    <property type="taxonomic scope" value="Bacteria"/>
</dbReference>
<dbReference type="GO" id="GO:0005975">
    <property type="term" value="P:carbohydrate metabolic process"/>
    <property type="evidence" value="ECO:0007669"/>
    <property type="project" value="InterPro"/>
</dbReference>
<name>F5Y752_LEAAZ</name>
<dbReference type="Gene3D" id="2.60.120.200">
    <property type="match status" value="1"/>
</dbReference>
<dbReference type="InterPro" id="IPR050546">
    <property type="entry name" value="Glycosyl_Hydrlase_16"/>
</dbReference>
<dbReference type="CDD" id="cd08023">
    <property type="entry name" value="GH16_laminarinase_like"/>
    <property type="match status" value="1"/>
</dbReference>
<dbReference type="RefSeq" id="WP_015710848.1">
    <property type="nucleotide sequence ID" value="NC_015577.1"/>
</dbReference>
<proteinExistence type="inferred from homology"/>
<dbReference type="AlphaFoldDB" id="F5Y752"/>
<accession>F5Y752</accession>
<dbReference type="PANTHER" id="PTHR10963:SF55">
    <property type="entry name" value="GLYCOSIDE HYDROLASE FAMILY 16 PROTEIN"/>
    <property type="match status" value="1"/>
</dbReference>
<protein>
    <submittedName>
        <fullName evidence="3">Glucan endo-1,3-beta-D-glucosidase</fullName>
    </submittedName>
</protein>
<dbReference type="STRING" id="545695.TREAZ_1143"/>
<dbReference type="InterPro" id="IPR013320">
    <property type="entry name" value="ConA-like_dom_sf"/>
</dbReference>
<comment type="similarity">
    <text evidence="1">Belongs to the glycosyl hydrolase 16 family.</text>
</comment>
<dbReference type="SUPFAM" id="SSF49899">
    <property type="entry name" value="Concanavalin A-like lectins/glucanases"/>
    <property type="match status" value="1"/>
</dbReference>
<evidence type="ECO:0000313" key="4">
    <source>
        <dbReference type="Proteomes" id="UP000009222"/>
    </source>
</evidence>
<dbReference type="KEGG" id="taz:TREAZ_1143"/>
<dbReference type="OrthoDB" id="9809583at2"/>
<gene>
    <name evidence="3" type="ordered locus">TREAZ_1143</name>
</gene>
<evidence type="ECO:0000259" key="2">
    <source>
        <dbReference type="PROSITE" id="PS51762"/>
    </source>
</evidence>
<organism evidence="3 4">
    <name type="scientific">Leadbettera azotonutricia (strain ATCC BAA-888 / DSM 13862 / ZAS-9)</name>
    <name type="common">Treponema azotonutricium</name>
    <dbReference type="NCBI Taxonomy" id="545695"/>
    <lineage>
        <taxon>Bacteria</taxon>
        <taxon>Pseudomonadati</taxon>
        <taxon>Spirochaetota</taxon>
        <taxon>Spirochaetia</taxon>
        <taxon>Spirochaetales</taxon>
        <taxon>Breznakiellaceae</taxon>
        <taxon>Leadbettera</taxon>
    </lineage>
</organism>
<dbReference type="Proteomes" id="UP000009222">
    <property type="component" value="Chromosome"/>
</dbReference>
<reference evidence="4" key="1">
    <citation type="submission" date="2009-12" db="EMBL/GenBank/DDBJ databases">
        <title>Complete sequence of Treponema azotonutricium strain ZAS-9.</title>
        <authorList>
            <person name="Tetu S.G."/>
            <person name="Matson E."/>
            <person name="Ren Q."/>
            <person name="Seshadri R."/>
            <person name="Elbourne L."/>
            <person name="Hassan K.A."/>
            <person name="Durkin A."/>
            <person name="Radune D."/>
            <person name="Mohamoud Y."/>
            <person name="Shay R."/>
            <person name="Jin S."/>
            <person name="Zhang X."/>
            <person name="Lucey K."/>
            <person name="Ballor N.R."/>
            <person name="Ottesen E."/>
            <person name="Rosenthal R."/>
            <person name="Allen A."/>
            <person name="Leadbetter J.R."/>
            <person name="Paulsen I.T."/>
        </authorList>
    </citation>
    <scope>NUCLEOTIDE SEQUENCE [LARGE SCALE GENOMIC DNA]</scope>
    <source>
        <strain evidence="4">ATCC BAA-888 / DSM 13862 / ZAS-9</strain>
    </source>
</reference>
<reference evidence="3 4" key="2">
    <citation type="journal article" date="2011" name="ISME J.">
        <title>RNA-seq reveals cooperative metabolic interactions between two termite-gut spirochete species in co-culture.</title>
        <authorList>
            <person name="Rosenthal A.Z."/>
            <person name="Matson E.G."/>
            <person name="Eldar A."/>
            <person name="Leadbetter J.R."/>
        </authorList>
    </citation>
    <scope>NUCLEOTIDE SEQUENCE [LARGE SCALE GENOMIC DNA]</scope>
    <source>
        <strain evidence="4">ATCC BAA-888 / DSM 13862 / ZAS-9</strain>
    </source>
</reference>